<keyword evidence="4" id="KW-1185">Reference proteome</keyword>
<dbReference type="Proteomes" id="UP001597097">
    <property type="component" value="Unassembled WGS sequence"/>
</dbReference>
<dbReference type="PROSITE" id="PS51352">
    <property type="entry name" value="THIOREDOXIN_2"/>
    <property type="match status" value="1"/>
</dbReference>
<keyword evidence="1" id="KW-0812">Transmembrane</keyword>
<keyword evidence="1" id="KW-1133">Transmembrane helix</keyword>
<accession>A0ABW4GD41</accession>
<gene>
    <name evidence="3" type="ORF">ACFSJ0_26160</name>
</gene>
<dbReference type="PANTHER" id="PTHR42852">
    <property type="entry name" value="THIOL:DISULFIDE INTERCHANGE PROTEIN DSBE"/>
    <property type="match status" value="1"/>
</dbReference>
<organism evidence="3 4">
    <name type="scientific">Nonomuraea guangzhouensis</name>
    <dbReference type="NCBI Taxonomy" id="1291555"/>
    <lineage>
        <taxon>Bacteria</taxon>
        <taxon>Bacillati</taxon>
        <taxon>Actinomycetota</taxon>
        <taxon>Actinomycetes</taxon>
        <taxon>Streptosporangiales</taxon>
        <taxon>Streptosporangiaceae</taxon>
        <taxon>Nonomuraea</taxon>
    </lineage>
</organism>
<dbReference type="InterPro" id="IPR050553">
    <property type="entry name" value="Thioredoxin_ResA/DsbE_sf"/>
</dbReference>
<proteinExistence type="predicted"/>
<evidence type="ECO:0000313" key="4">
    <source>
        <dbReference type="Proteomes" id="UP001597097"/>
    </source>
</evidence>
<feature type="transmembrane region" description="Helical" evidence="1">
    <location>
        <begin position="6"/>
        <end position="23"/>
    </location>
</feature>
<keyword evidence="1" id="KW-0472">Membrane</keyword>
<dbReference type="InterPro" id="IPR013766">
    <property type="entry name" value="Thioredoxin_domain"/>
</dbReference>
<dbReference type="InterPro" id="IPR000866">
    <property type="entry name" value="AhpC/TSA"/>
</dbReference>
<reference evidence="4" key="1">
    <citation type="journal article" date="2019" name="Int. J. Syst. Evol. Microbiol.">
        <title>The Global Catalogue of Microorganisms (GCM) 10K type strain sequencing project: providing services to taxonomists for standard genome sequencing and annotation.</title>
        <authorList>
            <consortium name="The Broad Institute Genomics Platform"/>
            <consortium name="The Broad Institute Genome Sequencing Center for Infectious Disease"/>
            <person name="Wu L."/>
            <person name="Ma J."/>
        </authorList>
    </citation>
    <scope>NUCLEOTIDE SEQUENCE [LARGE SCALE GENOMIC DNA]</scope>
    <source>
        <strain evidence="4">CGMCC 1.15399</strain>
    </source>
</reference>
<feature type="domain" description="Thioredoxin" evidence="2">
    <location>
        <begin position="44"/>
        <end position="186"/>
    </location>
</feature>
<evidence type="ECO:0000313" key="3">
    <source>
        <dbReference type="EMBL" id="MFD1540565.1"/>
    </source>
</evidence>
<evidence type="ECO:0000259" key="2">
    <source>
        <dbReference type="PROSITE" id="PS51352"/>
    </source>
</evidence>
<protein>
    <submittedName>
        <fullName evidence="3">TlpA family protein disulfide reductase</fullName>
    </submittedName>
</protein>
<dbReference type="EMBL" id="JBHUCM010000019">
    <property type="protein sequence ID" value="MFD1540565.1"/>
    <property type="molecule type" value="Genomic_DNA"/>
</dbReference>
<dbReference type="Pfam" id="PF00578">
    <property type="entry name" value="AhpC-TSA"/>
    <property type="match status" value="1"/>
</dbReference>
<dbReference type="RefSeq" id="WP_219527000.1">
    <property type="nucleotide sequence ID" value="NZ_JAHKRM010000001.1"/>
</dbReference>
<name>A0ABW4GD41_9ACTN</name>
<dbReference type="PANTHER" id="PTHR42852:SF17">
    <property type="entry name" value="THIOREDOXIN-LIKE PROTEIN HI_1115"/>
    <property type="match status" value="1"/>
</dbReference>
<comment type="caution">
    <text evidence="3">The sequence shown here is derived from an EMBL/GenBank/DDBJ whole genome shotgun (WGS) entry which is preliminary data.</text>
</comment>
<sequence length="186" mass="19330">MTLPEAVLAVILLANLFLTFGVVRRLRDHTTRFAALENPLEGGLGVGDAVADFHAVATEGSAVSAADLHDSVTVVSFVATGCHSCEEQLPTIRSKADDAVAGGAQSMIVVVNVRGEREEADQLIAAVEGPGTVVEEPLGGSMQTAFGVKRYPSFFLVGPDGTVMATPGAADALPTVELRRTAELRS</sequence>
<evidence type="ECO:0000256" key="1">
    <source>
        <dbReference type="SAM" id="Phobius"/>
    </source>
</evidence>